<dbReference type="PRINTS" id="PR01270">
    <property type="entry name" value="HDASUPER"/>
</dbReference>
<comment type="similarity">
    <text evidence="1">Belongs to the histone deacetylase family.</text>
</comment>
<evidence type="ECO:0000256" key="1">
    <source>
        <dbReference type="ARBA" id="ARBA00005947"/>
    </source>
</evidence>
<feature type="domain" description="Histone deacetylase" evidence="2">
    <location>
        <begin position="24"/>
        <end position="311"/>
    </location>
</feature>
<evidence type="ECO:0000313" key="3">
    <source>
        <dbReference type="EMBL" id="SEL23697.1"/>
    </source>
</evidence>
<keyword evidence="4" id="KW-1185">Reference proteome</keyword>
<dbReference type="STRING" id="1233.SAMN05216387_10743"/>
<evidence type="ECO:0000259" key="2">
    <source>
        <dbReference type="Pfam" id="PF00850"/>
    </source>
</evidence>
<organism evidence="3 4">
    <name type="scientific">Nitrosovibrio tenuis</name>
    <dbReference type="NCBI Taxonomy" id="1233"/>
    <lineage>
        <taxon>Bacteria</taxon>
        <taxon>Pseudomonadati</taxon>
        <taxon>Pseudomonadota</taxon>
        <taxon>Betaproteobacteria</taxon>
        <taxon>Nitrosomonadales</taxon>
        <taxon>Nitrosomonadaceae</taxon>
        <taxon>Nitrosovibrio</taxon>
    </lineage>
</organism>
<dbReference type="InterPro" id="IPR023801">
    <property type="entry name" value="His_deacetylse_dom"/>
</dbReference>
<accession>A0A1H7NLB9</accession>
<dbReference type="Gene3D" id="3.40.800.20">
    <property type="entry name" value="Histone deacetylase domain"/>
    <property type="match status" value="1"/>
</dbReference>
<dbReference type="InterPro" id="IPR000286">
    <property type="entry name" value="HDACs"/>
</dbReference>
<proteinExistence type="inferred from homology"/>
<dbReference type="PANTHER" id="PTHR10625:SF10">
    <property type="entry name" value="HISTONE DEACETYLASE HDAC1"/>
    <property type="match status" value="1"/>
</dbReference>
<dbReference type="EMBL" id="FOBH01000007">
    <property type="protein sequence ID" value="SEL23697.1"/>
    <property type="molecule type" value="Genomic_DNA"/>
</dbReference>
<dbReference type="GO" id="GO:0040029">
    <property type="term" value="P:epigenetic regulation of gene expression"/>
    <property type="evidence" value="ECO:0007669"/>
    <property type="project" value="TreeGrafter"/>
</dbReference>
<dbReference type="AlphaFoldDB" id="A0A1H7NLB9"/>
<dbReference type="InterPro" id="IPR037138">
    <property type="entry name" value="His_deacetylse_dom_sf"/>
</dbReference>
<dbReference type="CDD" id="cd11599">
    <property type="entry name" value="HDAC_classII_2"/>
    <property type="match status" value="1"/>
</dbReference>
<reference evidence="3 4" key="1">
    <citation type="submission" date="2016-10" db="EMBL/GenBank/DDBJ databases">
        <authorList>
            <person name="de Groot N.N."/>
        </authorList>
    </citation>
    <scope>NUCLEOTIDE SEQUENCE [LARGE SCALE GENOMIC DNA]</scope>
    <source>
        <strain evidence="3 4">Nv1</strain>
    </source>
</reference>
<dbReference type="Pfam" id="PF00850">
    <property type="entry name" value="Hist_deacetyl"/>
    <property type="match status" value="1"/>
</dbReference>
<gene>
    <name evidence="3" type="ORF">SAMN05216387_10743</name>
</gene>
<dbReference type="SUPFAM" id="SSF52768">
    <property type="entry name" value="Arginase/deacetylase"/>
    <property type="match status" value="1"/>
</dbReference>
<dbReference type="Proteomes" id="UP000198620">
    <property type="component" value="Unassembled WGS sequence"/>
</dbReference>
<dbReference type="InterPro" id="IPR023696">
    <property type="entry name" value="Ureohydrolase_dom_sf"/>
</dbReference>
<sequence>MCTAMRTAFISHPDCLLHEMSSYHPESPARLEAIEGALIACGLMDKLVRHSAPLATFEQLKRVHAPEYIASLAASAPDASSTGIAYLDPDTAMNRHSLKAAHRAAGAVVLAADLVIGKEVQNAFCSIRPPGHHAERGRAMGFCLFNNIAVGVAHAMSAYALERVAVIDFDVHHGNGTEDIFRDDPRVMMVSTFQHPFYPYSGVAGRSERMVNIPLPAGSGGEIFRQAVSQFWLPALERFKPQMMFVSAGFDAHKDDELASLNLVEEDYAWVTERIKEAAHKYATGRIVSVLEGGYALPALGRSVAAHVSVLSD</sequence>
<protein>
    <submittedName>
        <fullName evidence="3">Acetoin utilization deacetylase AcuC</fullName>
    </submittedName>
</protein>
<dbReference type="GO" id="GO:0004407">
    <property type="term" value="F:histone deacetylase activity"/>
    <property type="evidence" value="ECO:0007669"/>
    <property type="project" value="TreeGrafter"/>
</dbReference>
<name>A0A1H7NLB9_9PROT</name>
<dbReference type="PANTHER" id="PTHR10625">
    <property type="entry name" value="HISTONE DEACETYLASE HDAC1-RELATED"/>
    <property type="match status" value="1"/>
</dbReference>
<evidence type="ECO:0000313" key="4">
    <source>
        <dbReference type="Proteomes" id="UP000198620"/>
    </source>
</evidence>